<evidence type="ECO:0000313" key="2">
    <source>
        <dbReference type="Proteomes" id="UP000447434"/>
    </source>
</evidence>
<evidence type="ECO:0000313" key="1">
    <source>
        <dbReference type="EMBL" id="KAE9619465.1"/>
    </source>
</evidence>
<proteinExistence type="predicted"/>
<comment type="caution">
    <text evidence="1">The sequence shown here is derived from an EMBL/GenBank/DDBJ whole genome shotgun (WGS) entry which is preliminary data.</text>
</comment>
<dbReference type="AlphaFoldDB" id="A0A6A4QX81"/>
<keyword evidence="2" id="KW-1185">Reference proteome</keyword>
<gene>
    <name evidence="1" type="ORF">Lalb_Chr02g0153391</name>
</gene>
<reference evidence="2" key="1">
    <citation type="journal article" date="2020" name="Nat. Commun.">
        <title>Genome sequence of the cluster root forming white lupin.</title>
        <authorList>
            <person name="Hufnagel B."/>
            <person name="Marques A."/>
            <person name="Soriano A."/>
            <person name="Marques L."/>
            <person name="Divol F."/>
            <person name="Doumas P."/>
            <person name="Sallet E."/>
            <person name="Mancinotti D."/>
            <person name="Carrere S."/>
            <person name="Marande W."/>
            <person name="Arribat S."/>
            <person name="Keller J."/>
            <person name="Huneau C."/>
            <person name="Blein T."/>
            <person name="Aime D."/>
            <person name="Laguerre M."/>
            <person name="Taylor J."/>
            <person name="Schubert V."/>
            <person name="Nelson M."/>
            <person name="Geu-Flores F."/>
            <person name="Crespi M."/>
            <person name="Gallardo-Guerrero K."/>
            <person name="Delaux P.-M."/>
            <person name="Salse J."/>
            <person name="Berges H."/>
            <person name="Guyot R."/>
            <person name="Gouzy J."/>
            <person name="Peret B."/>
        </authorList>
    </citation>
    <scope>NUCLEOTIDE SEQUENCE [LARGE SCALE GENOMIC DNA]</scope>
    <source>
        <strain evidence="2">cv. Amiga</strain>
    </source>
</reference>
<name>A0A6A4QX81_LUPAL</name>
<dbReference type="EMBL" id="WOCE01000002">
    <property type="protein sequence ID" value="KAE9619465.1"/>
    <property type="molecule type" value="Genomic_DNA"/>
</dbReference>
<accession>A0A6A4QX81</accession>
<dbReference type="Proteomes" id="UP000447434">
    <property type="component" value="Chromosome 2"/>
</dbReference>
<protein>
    <submittedName>
        <fullName evidence="1">Uncharacterized protein</fullName>
    </submittedName>
</protein>
<sequence length="63" mass="7579">MKVKQKKISYSYSYRERVRKERELCDSVTGYTLQLLWLTDCGRLKWLTNNFGPVQLLTWASFE</sequence>
<organism evidence="1 2">
    <name type="scientific">Lupinus albus</name>
    <name type="common">White lupine</name>
    <name type="synonym">Lupinus termis</name>
    <dbReference type="NCBI Taxonomy" id="3870"/>
    <lineage>
        <taxon>Eukaryota</taxon>
        <taxon>Viridiplantae</taxon>
        <taxon>Streptophyta</taxon>
        <taxon>Embryophyta</taxon>
        <taxon>Tracheophyta</taxon>
        <taxon>Spermatophyta</taxon>
        <taxon>Magnoliopsida</taxon>
        <taxon>eudicotyledons</taxon>
        <taxon>Gunneridae</taxon>
        <taxon>Pentapetalae</taxon>
        <taxon>rosids</taxon>
        <taxon>fabids</taxon>
        <taxon>Fabales</taxon>
        <taxon>Fabaceae</taxon>
        <taxon>Papilionoideae</taxon>
        <taxon>50 kb inversion clade</taxon>
        <taxon>genistoids sensu lato</taxon>
        <taxon>core genistoids</taxon>
        <taxon>Genisteae</taxon>
        <taxon>Lupinus</taxon>
    </lineage>
</organism>